<dbReference type="Proteomes" id="UP000192511">
    <property type="component" value="Unassembled WGS sequence"/>
</dbReference>
<protein>
    <submittedName>
        <fullName evidence="3">Uncharacterized protein</fullName>
    </submittedName>
</protein>
<feature type="coiled-coil region" evidence="1">
    <location>
        <begin position="4"/>
        <end position="52"/>
    </location>
</feature>
<reference evidence="3" key="1">
    <citation type="submission" date="2017-12" db="EMBL/GenBank/DDBJ databases">
        <title>FDA dAtabase for Regulatory Grade micrObial Sequences (FDA-ARGOS): Supporting development and validation of Infectious Disease Dx tests.</title>
        <authorList>
            <person name="Kerrigan L."/>
            <person name="Tallon L.J."/>
            <person name="Sadzewicz L."/>
            <person name="Sengamalay N."/>
            <person name="Ott S."/>
            <person name="Godinez A."/>
            <person name="Nagaraj S."/>
            <person name="Vavikolanu K."/>
            <person name="Vyas G."/>
            <person name="Nadendla S."/>
            <person name="Aluvathingal J."/>
            <person name="Sichtig H."/>
        </authorList>
    </citation>
    <scope>NUCLEOTIDE SEQUENCE [LARGE SCALE GENOMIC DNA]</scope>
    <source>
        <strain evidence="3">FDAARGOS_200</strain>
    </source>
</reference>
<accession>A0AAX0WXS3</accession>
<dbReference type="RefSeq" id="WP_019232752.1">
    <property type="nucleotide sequence ID" value="NZ_CAAAHR010000006.1"/>
</dbReference>
<dbReference type="AlphaFoldDB" id="A0AAX0WXS3"/>
<evidence type="ECO:0000256" key="2">
    <source>
        <dbReference type="SAM" id="MobiDB-lite"/>
    </source>
</evidence>
<keyword evidence="4" id="KW-1185">Reference proteome</keyword>
<evidence type="ECO:0000313" key="4">
    <source>
        <dbReference type="Proteomes" id="UP000192511"/>
    </source>
</evidence>
<gene>
    <name evidence="3" type="ORF">A6J39_019815</name>
</gene>
<feature type="region of interest" description="Disordered" evidence="2">
    <location>
        <begin position="261"/>
        <end position="280"/>
    </location>
</feature>
<evidence type="ECO:0000256" key="1">
    <source>
        <dbReference type="SAM" id="Coils"/>
    </source>
</evidence>
<evidence type="ECO:0000313" key="3">
    <source>
        <dbReference type="EMBL" id="PNL63261.1"/>
    </source>
</evidence>
<keyword evidence="1" id="KW-0175">Coiled coil</keyword>
<dbReference type="GeneID" id="98064263"/>
<comment type="caution">
    <text evidence="3">The sequence shown here is derived from an EMBL/GenBank/DDBJ whole genome shotgun (WGS) entry which is preliminary data.</text>
</comment>
<dbReference type="EMBL" id="NBTX02000004">
    <property type="protein sequence ID" value="PNL63261.1"/>
    <property type="molecule type" value="Genomic_DNA"/>
</dbReference>
<organism evidence="3 4">
    <name type="scientific">Legionella anisa</name>
    <dbReference type="NCBI Taxonomy" id="28082"/>
    <lineage>
        <taxon>Bacteria</taxon>
        <taxon>Pseudomonadati</taxon>
        <taxon>Pseudomonadota</taxon>
        <taxon>Gammaproteobacteria</taxon>
        <taxon>Legionellales</taxon>
        <taxon>Legionellaceae</taxon>
        <taxon>Legionella</taxon>
    </lineage>
</organism>
<sequence>MISKQELTRQYLEKQQQITAQREQLQQLQQEKNEKERAIAVLNQKNKAIIEDEVPSALKIAQINASSSVNLDKEDKEAVLLYLQDQEAALRKAEEHNIKLLDKTHKLNVLLQHVKEHLEVGYDRNKLAEFVNQSGITSTKNPQNIGFDLLLELLGEVKSKYTWTLDSTDKRNLLSAVSRQEKNIPFILGVDEQTQKEISSALKALEQLKLKLVRHFDERNNPAEAVALLTQQITQKETVTIKELTDEAEELDRQIKVLEKQEEEEKQQREREERVKAEEQERQIKILERQKEERQQQEKERQGQREILAEELAGMLNTYINDRNKHYYPKDLFISEDRDIRDQFIKDIVNAKNGLLKAYVDSGSSEAVLKKITAGVDKFPGAKMQATLSKIVVKLIEADAKPEVVEDLPQKAEQVLLTFETKEGRHKEYALKMRSFYETIAGIKTYAKDLSEHEKEIMNQLADDLKKDVDQFVYQNRDEIPGKETYQKFKMKFKAKLHSQDDIMSEYSSWPTVVANILLSLATIGKLIYSKVTTGRASFWFDKVEEQKEIEAPVDEVLEDIGNFLSLDAI</sequence>
<name>A0AAX0WXS3_9GAMM</name>
<feature type="compositionally biased region" description="Basic and acidic residues" evidence="2">
    <location>
        <begin position="266"/>
        <end position="280"/>
    </location>
</feature>
<proteinExistence type="predicted"/>